<dbReference type="Pfam" id="PF00294">
    <property type="entry name" value="PfkB"/>
    <property type="match status" value="1"/>
</dbReference>
<accession>A0A1G1Z887</accession>
<name>A0A1G1Z887_9BACT</name>
<dbReference type="Proteomes" id="UP000176544">
    <property type="component" value="Unassembled WGS sequence"/>
</dbReference>
<dbReference type="STRING" id="1797692.A3I33_01525"/>
<sequence>MIIKDVISIGSTTRDTFFEVDLPITKWPSAPLGKALVIPFGEKFGVKGAYFTIGGNAANASVTFARQGLRVGLFTKIGNDVAGQEVIKILKRERVDTRLVSKSKELPTSYSVLLSQKGDRSILTYHGAIGEFTLEKVNPKLLKSKWWYVSLPGDSHKALSGILKYAKKRKIKVALNPSYKHLSGDGKSQLLTHLKDLSFLVVNEGEAAQITGIPFSKEKEVFQKLDVLVPGIVAITSGRGGVTVSDGKFLYKAGIFKEKRVVDRTGAGDAFGSGFVAGLIRKEEKFKGGRPKPENVEYAIRLASANATSVVERMGATEGVLRRRDFDSLPRFKKLKIERREFKPKKK</sequence>
<keyword evidence="2" id="KW-0418">Kinase</keyword>
<dbReference type="EMBL" id="MHJA01000022">
    <property type="protein sequence ID" value="OGY60862.1"/>
    <property type="molecule type" value="Genomic_DNA"/>
</dbReference>
<dbReference type="GO" id="GO:0016301">
    <property type="term" value="F:kinase activity"/>
    <property type="evidence" value="ECO:0007669"/>
    <property type="project" value="UniProtKB-KW"/>
</dbReference>
<reference evidence="4 5" key="1">
    <citation type="journal article" date="2016" name="Nat. Commun.">
        <title>Thousands of microbial genomes shed light on interconnected biogeochemical processes in an aquifer system.</title>
        <authorList>
            <person name="Anantharaman K."/>
            <person name="Brown C.T."/>
            <person name="Hug L.A."/>
            <person name="Sharon I."/>
            <person name="Castelle C.J."/>
            <person name="Probst A.J."/>
            <person name="Thomas B.C."/>
            <person name="Singh A."/>
            <person name="Wilkins M.J."/>
            <person name="Karaoz U."/>
            <person name="Brodie E.L."/>
            <person name="Williams K.H."/>
            <person name="Hubbard S.S."/>
            <person name="Banfield J.F."/>
        </authorList>
    </citation>
    <scope>NUCLEOTIDE SEQUENCE [LARGE SCALE GENOMIC DNA]</scope>
</reference>
<comment type="caution">
    <text evidence="4">The sequence shown here is derived from an EMBL/GenBank/DDBJ whole genome shotgun (WGS) entry which is preliminary data.</text>
</comment>
<proteinExistence type="predicted"/>
<evidence type="ECO:0000313" key="5">
    <source>
        <dbReference type="Proteomes" id="UP000176544"/>
    </source>
</evidence>
<protein>
    <recommendedName>
        <fullName evidence="3">Carbohydrate kinase PfkB domain-containing protein</fullName>
    </recommendedName>
</protein>
<dbReference type="SUPFAM" id="SSF53613">
    <property type="entry name" value="Ribokinase-like"/>
    <property type="match status" value="1"/>
</dbReference>
<keyword evidence="1" id="KW-0808">Transferase</keyword>
<dbReference type="AlphaFoldDB" id="A0A1G1Z887"/>
<dbReference type="Gene3D" id="3.40.1190.20">
    <property type="match status" value="1"/>
</dbReference>
<dbReference type="PANTHER" id="PTHR10584:SF166">
    <property type="entry name" value="RIBOKINASE"/>
    <property type="match status" value="1"/>
</dbReference>
<evidence type="ECO:0000256" key="2">
    <source>
        <dbReference type="ARBA" id="ARBA00022777"/>
    </source>
</evidence>
<dbReference type="PANTHER" id="PTHR10584">
    <property type="entry name" value="SUGAR KINASE"/>
    <property type="match status" value="1"/>
</dbReference>
<evidence type="ECO:0000259" key="3">
    <source>
        <dbReference type="Pfam" id="PF00294"/>
    </source>
</evidence>
<feature type="domain" description="Carbohydrate kinase PfkB" evidence="3">
    <location>
        <begin position="51"/>
        <end position="319"/>
    </location>
</feature>
<dbReference type="InterPro" id="IPR029056">
    <property type="entry name" value="Ribokinase-like"/>
</dbReference>
<evidence type="ECO:0000313" key="4">
    <source>
        <dbReference type="EMBL" id="OGY60862.1"/>
    </source>
</evidence>
<evidence type="ECO:0000256" key="1">
    <source>
        <dbReference type="ARBA" id="ARBA00022679"/>
    </source>
</evidence>
<organism evidence="4 5">
    <name type="scientific">Candidatus Colwellbacteria bacterium RIFCSPLOWO2_02_FULL_45_11</name>
    <dbReference type="NCBI Taxonomy" id="1797692"/>
    <lineage>
        <taxon>Bacteria</taxon>
        <taxon>Candidatus Colwelliibacteriota</taxon>
    </lineage>
</organism>
<gene>
    <name evidence="4" type="ORF">A3I33_01525</name>
</gene>
<dbReference type="InterPro" id="IPR011611">
    <property type="entry name" value="PfkB_dom"/>
</dbReference>